<feature type="compositionally biased region" description="Basic and acidic residues" evidence="1">
    <location>
        <begin position="98"/>
        <end position="112"/>
    </location>
</feature>
<dbReference type="EMBL" id="FOMJ01000001">
    <property type="protein sequence ID" value="SFC90633.1"/>
    <property type="molecule type" value="Genomic_DNA"/>
</dbReference>
<protein>
    <submittedName>
        <fullName evidence="4">PH domain-containing protein</fullName>
    </submittedName>
</protein>
<feature type="transmembrane region" description="Helical" evidence="2">
    <location>
        <begin position="175"/>
        <end position="200"/>
    </location>
</feature>
<feature type="compositionally biased region" description="Low complexity" evidence="1">
    <location>
        <begin position="80"/>
        <end position="95"/>
    </location>
</feature>
<gene>
    <name evidence="4" type="ORF">SAMN05660831_00036</name>
</gene>
<keyword evidence="2" id="KW-1133">Transmembrane helix</keyword>
<feature type="compositionally biased region" description="Basic and acidic residues" evidence="1">
    <location>
        <begin position="1"/>
        <end position="11"/>
    </location>
</feature>
<sequence length="289" mass="31161">MANDQDYRGADSDTGPRTGAYAGWGSESDVVTTNEPVVGEDDDPAVRMPGEWRQAAAEAGFLPASGADEDAPAPGHRDAPAPAATASRADDALTAQEPDSRAEEREPRDGHWLPHSRYVNRDGIPAERLRVAYRAFLALWAGFVVGALCAFWPTWPFTMDALLGYGVLASLSDEHAALLTMAVFGLGGIAMAYALTVIGYRRLASRFYLMPQAISEERGLIARRVSRVELAHIRTVDVRQSVLDRVLGIGSIHFASAGTGADDVTWDSVLDPVATQRAVLQRLRQTEGD</sequence>
<dbReference type="Pfam" id="PF03703">
    <property type="entry name" value="bPH_2"/>
    <property type="match status" value="1"/>
</dbReference>
<proteinExistence type="predicted"/>
<keyword evidence="5" id="KW-1185">Reference proteome</keyword>
<organism evidence="4 5">
    <name type="scientific">Thiohalospira halophila DSM 15071</name>
    <dbReference type="NCBI Taxonomy" id="1123397"/>
    <lineage>
        <taxon>Bacteria</taxon>
        <taxon>Pseudomonadati</taxon>
        <taxon>Pseudomonadota</taxon>
        <taxon>Gammaproteobacteria</taxon>
        <taxon>Thiohalospirales</taxon>
        <taxon>Thiohalospiraceae</taxon>
        <taxon>Thiohalospira</taxon>
    </lineage>
</organism>
<dbReference type="AlphaFoldDB" id="A0A1I1N757"/>
<name>A0A1I1N757_9GAMM</name>
<reference evidence="4 5" key="1">
    <citation type="submission" date="2016-10" db="EMBL/GenBank/DDBJ databases">
        <authorList>
            <person name="de Groot N.N."/>
        </authorList>
    </citation>
    <scope>NUCLEOTIDE SEQUENCE [LARGE SCALE GENOMIC DNA]</scope>
    <source>
        <strain evidence="4 5">HL3</strain>
    </source>
</reference>
<keyword evidence="2" id="KW-0472">Membrane</keyword>
<feature type="domain" description="YdbS-like PH" evidence="3">
    <location>
        <begin position="212"/>
        <end position="261"/>
    </location>
</feature>
<dbReference type="Proteomes" id="UP000198611">
    <property type="component" value="Unassembled WGS sequence"/>
</dbReference>
<keyword evidence="2" id="KW-0812">Transmembrane</keyword>
<evidence type="ECO:0000256" key="1">
    <source>
        <dbReference type="SAM" id="MobiDB-lite"/>
    </source>
</evidence>
<evidence type="ECO:0000313" key="4">
    <source>
        <dbReference type="EMBL" id="SFC90633.1"/>
    </source>
</evidence>
<evidence type="ECO:0000313" key="5">
    <source>
        <dbReference type="Proteomes" id="UP000198611"/>
    </source>
</evidence>
<dbReference type="InterPro" id="IPR005182">
    <property type="entry name" value="YdbS-like_PH"/>
</dbReference>
<evidence type="ECO:0000256" key="2">
    <source>
        <dbReference type="SAM" id="Phobius"/>
    </source>
</evidence>
<feature type="transmembrane region" description="Helical" evidence="2">
    <location>
        <begin position="131"/>
        <end position="155"/>
    </location>
</feature>
<accession>A0A1I1N757</accession>
<evidence type="ECO:0000259" key="3">
    <source>
        <dbReference type="Pfam" id="PF03703"/>
    </source>
</evidence>
<feature type="region of interest" description="Disordered" evidence="1">
    <location>
        <begin position="1"/>
        <end position="116"/>
    </location>
</feature>
<dbReference type="STRING" id="1123397.SAMN05660831_00036"/>